<organism evidence="1">
    <name type="scientific">Arion vulgaris</name>
    <dbReference type="NCBI Taxonomy" id="1028688"/>
    <lineage>
        <taxon>Eukaryota</taxon>
        <taxon>Metazoa</taxon>
        <taxon>Spiralia</taxon>
        <taxon>Lophotrochozoa</taxon>
        <taxon>Mollusca</taxon>
        <taxon>Gastropoda</taxon>
        <taxon>Heterobranchia</taxon>
        <taxon>Euthyneura</taxon>
        <taxon>Panpulmonata</taxon>
        <taxon>Eupulmonata</taxon>
        <taxon>Stylommatophora</taxon>
        <taxon>Helicina</taxon>
        <taxon>Arionoidea</taxon>
        <taxon>Arionidae</taxon>
        <taxon>Arion</taxon>
    </lineage>
</organism>
<protein>
    <submittedName>
        <fullName evidence="1">Uncharacterized protein</fullName>
    </submittedName>
</protein>
<dbReference type="AlphaFoldDB" id="A0A0B7BWH0"/>
<accession>A0A0B7BWH0</accession>
<reference evidence="1" key="1">
    <citation type="submission" date="2014-12" db="EMBL/GenBank/DDBJ databases">
        <title>Insight into the proteome of Arion vulgaris.</title>
        <authorList>
            <person name="Aradska J."/>
            <person name="Bulat T."/>
            <person name="Smidak R."/>
            <person name="Sarate P."/>
            <person name="Gangsoo J."/>
            <person name="Sialana F."/>
            <person name="Bilban M."/>
            <person name="Lubec G."/>
        </authorList>
    </citation>
    <scope>NUCLEOTIDE SEQUENCE</scope>
    <source>
        <tissue evidence="1">Skin</tissue>
    </source>
</reference>
<sequence length="105" mass="12361">MLSETIQKVKSYGQSGYDQMKMAANEIAENFECRTEFPAETEVRARNKKRQFDYEEVVNESVIEENKFKINVFNYIIIRIGKATLIWNKIKYGTASYLVLQMYVN</sequence>
<proteinExistence type="predicted"/>
<gene>
    <name evidence="1" type="primary">ORF212273</name>
</gene>
<dbReference type="EMBL" id="HACG01049625">
    <property type="protein sequence ID" value="CEK96490.1"/>
    <property type="molecule type" value="Transcribed_RNA"/>
</dbReference>
<name>A0A0B7BWH0_9EUPU</name>
<evidence type="ECO:0000313" key="1">
    <source>
        <dbReference type="EMBL" id="CEK96490.1"/>
    </source>
</evidence>